<feature type="compositionally biased region" description="Polar residues" evidence="1">
    <location>
        <begin position="60"/>
        <end position="70"/>
    </location>
</feature>
<accession>A0AAV4P9Z1</accession>
<dbReference type="Proteomes" id="UP001054837">
    <property type="component" value="Unassembled WGS sequence"/>
</dbReference>
<dbReference type="AlphaFoldDB" id="A0AAV4P9Z1"/>
<evidence type="ECO:0000313" key="2">
    <source>
        <dbReference type="EMBL" id="GIX93278.1"/>
    </source>
</evidence>
<keyword evidence="3" id="KW-1185">Reference proteome</keyword>
<name>A0AAV4P9Z1_9ARAC</name>
<comment type="caution">
    <text evidence="2">The sequence shown here is derived from an EMBL/GenBank/DDBJ whole genome shotgun (WGS) entry which is preliminary data.</text>
</comment>
<evidence type="ECO:0000313" key="3">
    <source>
        <dbReference type="Proteomes" id="UP001054837"/>
    </source>
</evidence>
<organism evidence="2 3">
    <name type="scientific">Caerostris darwini</name>
    <dbReference type="NCBI Taxonomy" id="1538125"/>
    <lineage>
        <taxon>Eukaryota</taxon>
        <taxon>Metazoa</taxon>
        <taxon>Ecdysozoa</taxon>
        <taxon>Arthropoda</taxon>
        <taxon>Chelicerata</taxon>
        <taxon>Arachnida</taxon>
        <taxon>Araneae</taxon>
        <taxon>Araneomorphae</taxon>
        <taxon>Entelegynae</taxon>
        <taxon>Araneoidea</taxon>
        <taxon>Araneidae</taxon>
        <taxon>Caerostris</taxon>
    </lineage>
</organism>
<protein>
    <submittedName>
        <fullName evidence="2">Uncharacterized protein</fullName>
    </submittedName>
</protein>
<proteinExistence type="predicted"/>
<dbReference type="EMBL" id="BPLQ01002483">
    <property type="protein sequence ID" value="GIX93278.1"/>
    <property type="molecule type" value="Genomic_DNA"/>
</dbReference>
<reference evidence="2 3" key="1">
    <citation type="submission" date="2021-06" db="EMBL/GenBank/DDBJ databases">
        <title>Caerostris darwini draft genome.</title>
        <authorList>
            <person name="Kono N."/>
            <person name="Arakawa K."/>
        </authorList>
    </citation>
    <scope>NUCLEOTIDE SEQUENCE [LARGE SCALE GENOMIC DNA]</scope>
</reference>
<gene>
    <name evidence="2" type="ORF">CDAR_191771</name>
</gene>
<sequence length="87" mass="9429">MRDILTFELPLKDLLEKSSLSPNNQKGGCAGKVLDRSTLAARSLPVGEVFESLCLPDPQTRLNPGNTGEASSHETRFQSSGIELDQD</sequence>
<feature type="region of interest" description="Disordered" evidence="1">
    <location>
        <begin position="55"/>
        <end position="87"/>
    </location>
</feature>
<evidence type="ECO:0000256" key="1">
    <source>
        <dbReference type="SAM" id="MobiDB-lite"/>
    </source>
</evidence>